<protein>
    <recommendedName>
        <fullName evidence="1">DUF4708 domain-containing protein</fullName>
    </recommendedName>
</protein>
<dbReference type="AlphaFoldDB" id="A0A6A4WNF6"/>
<evidence type="ECO:0000313" key="3">
    <source>
        <dbReference type="Proteomes" id="UP000440578"/>
    </source>
</evidence>
<accession>A0A6A4WNF6</accession>
<feature type="domain" description="DUF4708" evidence="1">
    <location>
        <begin position="9"/>
        <end position="185"/>
    </location>
</feature>
<evidence type="ECO:0000313" key="2">
    <source>
        <dbReference type="EMBL" id="KAF0305250.1"/>
    </source>
</evidence>
<name>A0A6A4WNF6_AMPAM</name>
<dbReference type="Proteomes" id="UP000440578">
    <property type="component" value="Unassembled WGS sequence"/>
</dbReference>
<proteinExistence type="predicted"/>
<dbReference type="InterPro" id="IPR031643">
    <property type="entry name" value="DUF4708"/>
</dbReference>
<dbReference type="PANTHER" id="PTHR28495">
    <property type="entry name" value="HYPOTHETICAL PROTEIN LOC100359752"/>
    <property type="match status" value="1"/>
</dbReference>
<dbReference type="PANTHER" id="PTHR28495:SF1">
    <property type="entry name" value="GENE, 17266-RELATED"/>
    <property type="match status" value="1"/>
</dbReference>
<sequence>MRARVLGERPAGPDDFACCLRYTLQAKLAPQWNVVGELLLQGRDFLQVTGPVNGVRLQVNVTEEDVCLSAQACVVRLPPLRLSDLGASPVALVDFNARLTDVISESQLTGRWCHILPRMTKGQVATVTRHLPPSGPFGAYRDLKRHWKNMYGYRLPEEEPPHYVNVNFRLVGPQLFTYPPLCLRNGSPVFLARPAPRPILTALLRDLHVKVGSVCGQPLSFSGTPSYLTVQLQPAPTVCSMFGFVPM</sequence>
<dbReference type="Pfam" id="PF15813">
    <property type="entry name" value="DUF4708"/>
    <property type="match status" value="1"/>
</dbReference>
<comment type="caution">
    <text evidence="2">The sequence shown here is derived from an EMBL/GenBank/DDBJ whole genome shotgun (WGS) entry which is preliminary data.</text>
</comment>
<evidence type="ECO:0000259" key="1">
    <source>
        <dbReference type="Pfam" id="PF15813"/>
    </source>
</evidence>
<reference evidence="2 3" key="1">
    <citation type="submission" date="2019-07" db="EMBL/GenBank/DDBJ databases">
        <title>Draft genome assembly of a fouling barnacle, Amphibalanus amphitrite (Darwin, 1854): The first reference genome for Thecostraca.</title>
        <authorList>
            <person name="Kim W."/>
        </authorList>
    </citation>
    <scope>NUCLEOTIDE SEQUENCE [LARGE SCALE GENOMIC DNA]</scope>
    <source>
        <strain evidence="2">SNU_AA5</strain>
        <tissue evidence="2">Soma without cirri and trophi</tissue>
    </source>
</reference>
<keyword evidence="3" id="KW-1185">Reference proteome</keyword>
<gene>
    <name evidence="2" type="ORF">FJT64_023076</name>
</gene>
<dbReference type="EMBL" id="VIIS01000772">
    <property type="protein sequence ID" value="KAF0305250.1"/>
    <property type="molecule type" value="Genomic_DNA"/>
</dbReference>
<dbReference type="OrthoDB" id="6285995at2759"/>
<organism evidence="2 3">
    <name type="scientific">Amphibalanus amphitrite</name>
    <name type="common">Striped barnacle</name>
    <name type="synonym">Balanus amphitrite</name>
    <dbReference type="NCBI Taxonomy" id="1232801"/>
    <lineage>
        <taxon>Eukaryota</taxon>
        <taxon>Metazoa</taxon>
        <taxon>Ecdysozoa</taxon>
        <taxon>Arthropoda</taxon>
        <taxon>Crustacea</taxon>
        <taxon>Multicrustacea</taxon>
        <taxon>Cirripedia</taxon>
        <taxon>Thoracica</taxon>
        <taxon>Thoracicalcarea</taxon>
        <taxon>Balanomorpha</taxon>
        <taxon>Balanoidea</taxon>
        <taxon>Balanidae</taxon>
        <taxon>Amphibalaninae</taxon>
        <taxon>Amphibalanus</taxon>
    </lineage>
</organism>